<protein>
    <submittedName>
        <fullName evidence="1">Acyltransferase</fullName>
    </submittedName>
</protein>
<organism evidence="1 2">
    <name type="scientific">Mucilaginibacter celer</name>
    <dbReference type="NCBI Taxonomy" id="2305508"/>
    <lineage>
        <taxon>Bacteria</taxon>
        <taxon>Pseudomonadati</taxon>
        <taxon>Bacteroidota</taxon>
        <taxon>Sphingobacteriia</taxon>
        <taxon>Sphingobacteriales</taxon>
        <taxon>Sphingobacteriaceae</taxon>
        <taxon>Mucilaginibacter</taxon>
    </lineage>
</organism>
<keyword evidence="2" id="KW-1185">Reference proteome</keyword>
<dbReference type="InterPro" id="IPR051159">
    <property type="entry name" value="Hexapeptide_acetyltransf"/>
</dbReference>
<accession>A0A494VVE9</accession>
<proteinExistence type="predicted"/>
<dbReference type="AlphaFoldDB" id="A0A494VVE9"/>
<dbReference type="Pfam" id="PF00132">
    <property type="entry name" value="Hexapep"/>
    <property type="match status" value="1"/>
</dbReference>
<dbReference type="PANTHER" id="PTHR23416">
    <property type="entry name" value="SIALIC ACID SYNTHASE-RELATED"/>
    <property type="match status" value="1"/>
</dbReference>
<evidence type="ECO:0000313" key="1">
    <source>
        <dbReference type="EMBL" id="AYL99587.1"/>
    </source>
</evidence>
<reference evidence="1 2" key="1">
    <citation type="submission" date="2018-10" db="EMBL/GenBank/DDBJ databases">
        <title>Genome sequencing of Mucilaginibacter sp. HYN0043.</title>
        <authorList>
            <person name="Kim M."/>
            <person name="Yi H."/>
        </authorList>
    </citation>
    <scope>NUCLEOTIDE SEQUENCE [LARGE SCALE GENOMIC DNA]</scope>
    <source>
        <strain evidence="1 2">HYN0043</strain>
    </source>
</reference>
<gene>
    <name evidence="1" type="ORF">HYN43_025485</name>
</gene>
<sequence length="183" mass="19623">MPKPLLVFWYDSIKPFSGKLFLGIRYCILKRLCASVGSKVIIGPNVAIKNWKGISIGNNVSIHDSCYVEGYGGITIGNDVSIAHHCSLLSTSHTWADATLPIRLNPVENKPLLIGNNVWLGCGVRVMSGITISDNVIIGAGSIVTKSPAANGIYVGNPAKFYKQVYPQAIDALKNGKELVING</sequence>
<dbReference type="RefSeq" id="WP_119409120.1">
    <property type="nucleotide sequence ID" value="NZ_CP032869.1"/>
</dbReference>
<name>A0A494VVE9_9SPHI</name>
<evidence type="ECO:0000313" key="2">
    <source>
        <dbReference type="Proteomes" id="UP000270046"/>
    </source>
</evidence>
<dbReference type="OrthoDB" id="9801697at2"/>
<dbReference type="InterPro" id="IPR001451">
    <property type="entry name" value="Hexapep"/>
</dbReference>
<keyword evidence="1" id="KW-0808">Transferase</keyword>
<dbReference type="SUPFAM" id="SSF51161">
    <property type="entry name" value="Trimeric LpxA-like enzymes"/>
    <property type="match status" value="1"/>
</dbReference>
<keyword evidence="1" id="KW-0012">Acyltransferase</keyword>
<dbReference type="EMBL" id="CP032869">
    <property type="protein sequence ID" value="AYL99587.1"/>
    <property type="molecule type" value="Genomic_DNA"/>
</dbReference>
<dbReference type="GO" id="GO:0016746">
    <property type="term" value="F:acyltransferase activity"/>
    <property type="evidence" value="ECO:0007669"/>
    <property type="project" value="UniProtKB-KW"/>
</dbReference>
<dbReference type="InterPro" id="IPR011004">
    <property type="entry name" value="Trimer_LpxA-like_sf"/>
</dbReference>
<dbReference type="Gene3D" id="2.160.10.10">
    <property type="entry name" value="Hexapeptide repeat proteins"/>
    <property type="match status" value="1"/>
</dbReference>
<dbReference type="Proteomes" id="UP000270046">
    <property type="component" value="Chromosome"/>
</dbReference>
<dbReference type="CDD" id="cd04647">
    <property type="entry name" value="LbH_MAT_like"/>
    <property type="match status" value="1"/>
</dbReference>
<dbReference type="KEGG" id="muh:HYN43_025485"/>